<evidence type="ECO:0000259" key="5">
    <source>
        <dbReference type="PROSITE" id="PS50887"/>
    </source>
</evidence>
<dbReference type="InterPro" id="IPR001789">
    <property type="entry name" value="Sig_transdc_resp-reg_receiver"/>
</dbReference>
<accession>A0A0P1FKG5</accession>
<feature type="domain" description="Response regulatory" evidence="4">
    <location>
        <begin position="4"/>
        <end position="118"/>
    </location>
</feature>
<dbReference type="RefSeq" id="WP_058244565.1">
    <property type="nucleotide sequence ID" value="NZ_CYSB01000030.1"/>
</dbReference>
<dbReference type="FunFam" id="3.30.70.270:FF:000001">
    <property type="entry name" value="Diguanylate cyclase domain protein"/>
    <property type="match status" value="1"/>
</dbReference>
<dbReference type="InterPro" id="IPR029787">
    <property type="entry name" value="Nucleotide_cyclase"/>
</dbReference>
<protein>
    <recommendedName>
        <fullName evidence="1">diguanylate cyclase</fullName>
        <ecNumber evidence="1">2.7.7.65</ecNumber>
    </recommendedName>
</protein>
<evidence type="ECO:0000313" key="6">
    <source>
        <dbReference type="EMBL" id="CUH68257.1"/>
    </source>
</evidence>
<evidence type="ECO:0000256" key="3">
    <source>
        <dbReference type="PROSITE-ProRule" id="PRU00169"/>
    </source>
</evidence>
<dbReference type="GO" id="GO:1902201">
    <property type="term" value="P:negative regulation of bacterial-type flagellum-dependent cell motility"/>
    <property type="evidence" value="ECO:0007669"/>
    <property type="project" value="TreeGrafter"/>
</dbReference>
<dbReference type="GO" id="GO:0000160">
    <property type="term" value="P:phosphorelay signal transduction system"/>
    <property type="evidence" value="ECO:0007669"/>
    <property type="project" value="InterPro"/>
</dbReference>
<evidence type="ECO:0000313" key="8">
    <source>
        <dbReference type="Proteomes" id="UP000051086"/>
    </source>
</evidence>
<dbReference type="Proteomes" id="UP000051887">
    <property type="component" value="Unassembled WGS sequence"/>
</dbReference>
<name>A0A0P1FKG5_9RHOB</name>
<dbReference type="InterPro" id="IPR043128">
    <property type="entry name" value="Rev_trsase/Diguanyl_cyclase"/>
</dbReference>
<reference evidence="7 9" key="1">
    <citation type="submission" date="2015-09" db="EMBL/GenBank/DDBJ databases">
        <authorList>
            <consortium name="Swine Surveillance"/>
        </authorList>
    </citation>
    <scope>NUCLEOTIDE SEQUENCE [LARGE SCALE GENOMIC DNA]</scope>
    <source>
        <strain evidence="7 9">5120</strain>
    </source>
</reference>
<proteinExistence type="predicted"/>
<evidence type="ECO:0000313" key="9">
    <source>
        <dbReference type="Proteomes" id="UP000051887"/>
    </source>
</evidence>
<dbReference type="NCBIfam" id="TIGR00254">
    <property type="entry name" value="GGDEF"/>
    <property type="match status" value="1"/>
</dbReference>
<dbReference type="SUPFAM" id="SSF55073">
    <property type="entry name" value="Nucleotide cyclase"/>
    <property type="match status" value="1"/>
</dbReference>
<dbReference type="Gene3D" id="3.30.70.270">
    <property type="match status" value="1"/>
</dbReference>
<dbReference type="EMBL" id="CYSC01000040">
    <property type="protein sequence ID" value="CUH73417.1"/>
    <property type="molecule type" value="Genomic_DNA"/>
</dbReference>
<dbReference type="SUPFAM" id="SSF52172">
    <property type="entry name" value="CheY-like"/>
    <property type="match status" value="2"/>
</dbReference>
<dbReference type="InterPro" id="IPR011006">
    <property type="entry name" value="CheY-like_superfamily"/>
</dbReference>
<dbReference type="SMART" id="SM00448">
    <property type="entry name" value="REC"/>
    <property type="match status" value="1"/>
</dbReference>
<keyword evidence="8" id="KW-1185">Reference proteome</keyword>
<dbReference type="Proteomes" id="UP000051086">
    <property type="component" value="Unassembled WGS sequence"/>
</dbReference>
<dbReference type="GO" id="GO:0052621">
    <property type="term" value="F:diguanylate cyclase activity"/>
    <property type="evidence" value="ECO:0007669"/>
    <property type="project" value="UniProtKB-EC"/>
</dbReference>
<reference evidence="6 8" key="2">
    <citation type="submission" date="2015-09" db="EMBL/GenBank/DDBJ databases">
        <authorList>
            <person name="Rodrigo-Torres L."/>
            <person name="Arahal D.R."/>
        </authorList>
    </citation>
    <scope>NUCLEOTIDE SEQUENCE [LARGE SCALE GENOMIC DNA]</scope>
    <source>
        <strain evidence="6 8">CECT 5118</strain>
    </source>
</reference>
<gene>
    <name evidence="7" type="primary">pleD_2</name>
    <name evidence="6" type="ORF">TL5118_02547</name>
    <name evidence="7" type="ORF">TL5120_03226</name>
</gene>
<dbReference type="SMART" id="SM00267">
    <property type="entry name" value="GGDEF"/>
    <property type="match status" value="1"/>
</dbReference>
<dbReference type="PANTHER" id="PTHR45138:SF9">
    <property type="entry name" value="DIGUANYLATE CYCLASE DGCM-RELATED"/>
    <property type="match status" value="1"/>
</dbReference>
<dbReference type="Gene3D" id="3.40.50.2300">
    <property type="match status" value="1"/>
</dbReference>
<evidence type="ECO:0000313" key="7">
    <source>
        <dbReference type="EMBL" id="CUH73417.1"/>
    </source>
</evidence>
<evidence type="ECO:0000256" key="1">
    <source>
        <dbReference type="ARBA" id="ARBA00012528"/>
    </source>
</evidence>
<comment type="caution">
    <text evidence="3">Lacks conserved residue(s) required for the propagation of feature annotation.</text>
</comment>
<dbReference type="GO" id="GO:0005886">
    <property type="term" value="C:plasma membrane"/>
    <property type="evidence" value="ECO:0007669"/>
    <property type="project" value="TreeGrafter"/>
</dbReference>
<organism evidence="7 9">
    <name type="scientific">Thalassovita autumnalis</name>
    <dbReference type="NCBI Taxonomy" id="2072972"/>
    <lineage>
        <taxon>Bacteria</taxon>
        <taxon>Pseudomonadati</taxon>
        <taxon>Pseudomonadota</taxon>
        <taxon>Alphaproteobacteria</taxon>
        <taxon>Rhodobacterales</taxon>
        <taxon>Roseobacteraceae</taxon>
        <taxon>Thalassovita</taxon>
    </lineage>
</organism>
<dbReference type="PANTHER" id="PTHR45138">
    <property type="entry name" value="REGULATORY COMPONENTS OF SENSORY TRANSDUCTION SYSTEM"/>
    <property type="match status" value="1"/>
</dbReference>
<dbReference type="EC" id="2.7.7.65" evidence="1"/>
<dbReference type="GO" id="GO:0043709">
    <property type="term" value="P:cell adhesion involved in single-species biofilm formation"/>
    <property type="evidence" value="ECO:0007669"/>
    <property type="project" value="TreeGrafter"/>
</dbReference>
<dbReference type="AlphaFoldDB" id="A0A0P1FKG5"/>
<dbReference type="PROSITE" id="PS50887">
    <property type="entry name" value="GGDEF"/>
    <property type="match status" value="1"/>
</dbReference>
<dbReference type="InterPro" id="IPR000160">
    <property type="entry name" value="GGDEF_dom"/>
</dbReference>
<dbReference type="EMBL" id="CYSB01000030">
    <property type="protein sequence ID" value="CUH68257.1"/>
    <property type="molecule type" value="Genomic_DNA"/>
</dbReference>
<dbReference type="Pfam" id="PF00072">
    <property type="entry name" value="Response_reg"/>
    <property type="match status" value="1"/>
</dbReference>
<evidence type="ECO:0000259" key="4">
    <source>
        <dbReference type="PROSITE" id="PS50110"/>
    </source>
</evidence>
<dbReference type="CDD" id="cd01949">
    <property type="entry name" value="GGDEF"/>
    <property type="match status" value="1"/>
</dbReference>
<sequence length="491" mass="53870">MPGKILVVEAIATNRIVIRARLTSGLFNVLLAASAQEAMEVLDCDACDLILVNSILYDMPLRRFCRKLQQRENCPPLIILQPENSAEKRRKLLQWGAEDVLPRPIGDDLLFARLRAAIRDRPTPDEVALARAAGEVTGKTAGLFEEAGRPPLDVWSQTQAATRMLGNRSVGIRIHRERPRIQVTHPDAHTAALWQHQLAFHLQADLTKDHPENLLNGPHQAKPPDCIVLPICDPIPRQQLRLLTTLRAKPGLRRAQVLVVVQQGHENLAAEALDLGAQDVMLHITDAQEMALRLSKLSHRKWRQDLLQASLKEGLAAAITDPLTGVSNRRHGMLQLADVLADPVRQPVALALLDIDHFKHVNDLHGHDAGDAVLVDLAQRLRAAVPDGALLARIGGEEFLIALPSTQDLGAQRFARTLCRDIAARPFDLPDGSQIRVTVSLGLAMSEATTGDADAGDPSRDLSRLMKRADQALYRAKAAGRNQVNLSQSVA</sequence>
<feature type="domain" description="GGDEF" evidence="5">
    <location>
        <begin position="346"/>
        <end position="489"/>
    </location>
</feature>
<dbReference type="InterPro" id="IPR050469">
    <property type="entry name" value="Diguanylate_Cyclase"/>
</dbReference>
<comment type="catalytic activity">
    <reaction evidence="2">
        <text>2 GTP = 3',3'-c-di-GMP + 2 diphosphate</text>
        <dbReference type="Rhea" id="RHEA:24898"/>
        <dbReference type="ChEBI" id="CHEBI:33019"/>
        <dbReference type="ChEBI" id="CHEBI:37565"/>
        <dbReference type="ChEBI" id="CHEBI:58805"/>
        <dbReference type="EC" id="2.7.7.65"/>
    </reaction>
</comment>
<evidence type="ECO:0000256" key="2">
    <source>
        <dbReference type="ARBA" id="ARBA00034247"/>
    </source>
</evidence>
<dbReference type="Pfam" id="PF00990">
    <property type="entry name" value="GGDEF"/>
    <property type="match status" value="1"/>
</dbReference>
<dbReference type="PROSITE" id="PS50110">
    <property type="entry name" value="RESPONSE_REGULATORY"/>
    <property type="match status" value="1"/>
</dbReference>
<dbReference type="CDD" id="cd00156">
    <property type="entry name" value="REC"/>
    <property type="match status" value="1"/>
</dbReference>